<evidence type="ECO:0000256" key="5">
    <source>
        <dbReference type="ARBA" id="ARBA00022840"/>
    </source>
</evidence>
<dbReference type="AlphaFoldDB" id="A0A9D8KHN0"/>
<dbReference type="SUPFAM" id="SSF51246">
    <property type="entry name" value="Rudiment single hybrid motif"/>
    <property type="match status" value="1"/>
</dbReference>
<dbReference type="GO" id="GO:0046872">
    <property type="term" value="F:metal ion binding"/>
    <property type="evidence" value="ECO:0007669"/>
    <property type="project" value="InterPro"/>
</dbReference>
<dbReference type="NCBIfam" id="NF006367">
    <property type="entry name" value="PRK08591.1"/>
    <property type="match status" value="1"/>
</dbReference>
<dbReference type="EMBL" id="JAFGIX010000060">
    <property type="protein sequence ID" value="MBN1573941.1"/>
    <property type="molecule type" value="Genomic_DNA"/>
</dbReference>
<feature type="domain" description="ATP-grasp" evidence="8">
    <location>
        <begin position="120"/>
        <end position="317"/>
    </location>
</feature>
<feature type="domain" description="Biotin carboxylation" evidence="9">
    <location>
        <begin position="1"/>
        <end position="444"/>
    </location>
</feature>
<dbReference type="GO" id="GO:0004075">
    <property type="term" value="F:biotin carboxylase activity"/>
    <property type="evidence" value="ECO:0007669"/>
    <property type="project" value="UniProtKB-EC"/>
</dbReference>
<dbReference type="InterPro" id="IPR016185">
    <property type="entry name" value="PreATP-grasp_dom_sf"/>
</dbReference>
<keyword evidence="4 7" id="KW-0547">Nucleotide-binding</keyword>
<dbReference type="EC" id="6.3.4.14" evidence="2"/>
<dbReference type="InterPro" id="IPR051602">
    <property type="entry name" value="ACC_Biotin_Carboxylase"/>
</dbReference>
<organism evidence="10 11">
    <name type="scientific">Candidatus Zymogenus saltonus</name>
    <dbReference type="NCBI Taxonomy" id="2844893"/>
    <lineage>
        <taxon>Bacteria</taxon>
        <taxon>Deltaproteobacteria</taxon>
        <taxon>Candidatus Zymogenia</taxon>
        <taxon>Candidatus Zymogeniales</taxon>
        <taxon>Candidatus Zymogenaceae</taxon>
        <taxon>Candidatus Zymogenus</taxon>
    </lineage>
</organism>
<evidence type="ECO:0000313" key="10">
    <source>
        <dbReference type="EMBL" id="MBN1573941.1"/>
    </source>
</evidence>
<evidence type="ECO:0000256" key="4">
    <source>
        <dbReference type="ARBA" id="ARBA00022741"/>
    </source>
</evidence>
<dbReference type="Pfam" id="PF02786">
    <property type="entry name" value="CPSase_L_D2"/>
    <property type="match status" value="1"/>
</dbReference>
<dbReference type="PANTHER" id="PTHR48095">
    <property type="entry name" value="PYRUVATE CARBOXYLASE SUBUNIT A"/>
    <property type="match status" value="1"/>
</dbReference>
<evidence type="ECO:0000256" key="1">
    <source>
        <dbReference type="ARBA" id="ARBA00003761"/>
    </source>
</evidence>
<dbReference type="InterPro" id="IPR011054">
    <property type="entry name" value="Rudment_hybrid_motif"/>
</dbReference>
<dbReference type="SMART" id="SM00878">
    <property type="entry name" value="Biotin_carb_C"/>
    <property type="match status" value="1"/>
</dbReference>
<dbReference type="PROSITE" id="PS50979">
    <property type="entry name" value="BC"/>
    <property type="match status" value="1"/>
</dbReference>
<dbReference type="GO" id="GO:0005524">
    <property type="term" value="F:ATP binding"/>
    <property type="evidence" value="ECO:0007669"/>
    <property type="project" value="UniProtKB-UniRule"/>
</dbReference>
<accession>A0A9D8KHN0</accession>
<evidence type="ECO:0000256" key="3">
    <source>
        <dbReference type="ARBA" id="ARBA00022598"/>
    </source>
</evidence>
<sequence>MIEKVLVADRGEISIRIIRSLKELGIKSVAVYSEADRDALNVLLADEAVCIGPADIKESYLKFSSILSAAEITGAGAIHPGYSPLSENLEFAEACQKSGIVFIGTGVDTMSLMADKIAAKREANRSGIPVVPGSDTALVDDREALSVAESLGFPVILKAVGGGGGRGVKVVPEKVDFLDSFHNAKREAQDYLKNPGIYVEKYLDKARHIEFQIVADMEGNVIHLGHRDCTIQRRYQKIIEESPSPVVERELSEEMGEAAVKFARSVNYSNLGTVEFLVTDGGEYFFSEMNTRIQVEHTVTEMVTGIDVAKWQIMLAFGERLGLSQEDVQYKGHSLECRITAEDPFRFTPSSGVITRYIPPGGPGVRVDSAIFSGAYVNPYYDPLIVKLITLSRDRDGAIKRMSRALSEFHIEGIETTIPLFKKIMKDPEFIDGYRDIRFLNKYI</sequence>
<reference evidence="10" key="2">
    <citation type="submission" date="2021-01" db="EMBL/GenBank/DDBJ databases">
        <authorList>
            <person name="Hahn C.R."/>
            <person name="Youssef N.H."/>
            <person name="Elshahed M."/>
        </authorList>
    </citation>
    <scope>NUCLEOTIDE SEQUENCE</scope>
    <source>
        <strain evidence="10">Zod_Metabat.24</strain>
    </source>
</reference>
<dbReference type="Proteomes" id="UP000809273">
    <property type="component" value="Unassembled WGS sequence"/>
</dbReference>
<dbReference type="InterPro" id="IPR011761">
    <property type="entry name" value="ATP-grasp"/>
</dbReference>
<dbReference type="Pfam" id="PF02785">
    <property type="entry name" value="Biotin_carb_C"/>
    <property type="match status" value="1"/>
</dbReference>
<evidence type="ECO:0000259" key="8">
    <source>
        <dbReference type="PROSITE" id="PS50975"/>
    </source>
</evidence>
<dbReference type="InterPro" id="IPR005479">
    <property type="entry name" value="CPAse_ATP-bd"/>
</dbReference>
<protein>
    <recommendedName>
        <fullName evidence="2">biotin carboxylase</fullName>
        <ecNumber evidence="2">6.3.4.14</ecNumber>
    </recommendedName>
</protein>
<evidence type="ECO:0000256" key="2">
    <source>
        <dbReference type="ARBA" id="ARBA00013263"/>
    </source>
</evidence>
<comment type="function">
    <text evidence="1">This protein is a component of the acetyl coenzyme A carboxylase complex; first, biotin carboxylase catalyzes the carboxylation of the carrier protein and then the transcarboxylase transfers the carboxyl group to form malonyl-CoA.</text>
</comment>
<comment type="catalytic activity">
    <reaction evidence="6">
        <text>N(6)-biotinyl-L-lysyl-[protein] + hydrogencarbonate + ATP = N(6)-carboxybiotinyl-L-lysyl-[protein] + ADP + phosphate + H(+)</text>
        <dbReference type="Rhea" id="RHEA:13501"/>
        <dbReference type="Rhea" id="RHEA-COMP:10505"/>
        <dbReference type="Rhea" id="RHEA-COMP:10506"/>
        <dbReference type="ChEBI" id="CHEBI:15378"/>
        <dbReference type="ChEBI" id="CHEBI:17544"/>
        <dbReference type="ChEBI" id="CHEBI:30616"/>
        <dbReference type="ChEBI" id="CHEBI:43474"/>
        <dbReference type="ChEBI" id="CHEBI:83144"/>
        <dbReference type="ChEBI" id="CHEBI:83145"/>
        <dbReference type="ChEBI" id="CHEBI:456216"/>
        <dbReference type="EC" id="6.3.4.14"/>
    </reaction>
</comment>
<evidence type="ECO:0000256" key="6">
    <source>
        <dbReference type="ARBA" id="ARBA00048600"/>
    </source>
</evidence>
<evidence type="ECO:0000259" key="9">
    <source>
        <dbReference type="PROSITE" id="PS50979"/>
    </source>
</evidence>
<reference evidence="10" key="1">
    <citation type="journal article" date="2021" name="Environ. Microbiol.">
        <title>Genomic characterization of three novel Desulfobacterota classes expand the metabolic and phylogenetic diversity of the phylum.</title>
        <authorList>
            <person name="Murphy C.L."/>
            <person name="Biggerstaff J."/>
            <person name="Eichhorn A."/>
            <person name="Ewing E."/>
            <person name="Shahan R."/>
            <person name="Soriano D."/>
            <person name="Stewart S."/>
            <person name="VanMol K."/>
            <person name="Walker R."/>
            <person name="Walters P."/>
            <person name="Elshahed M.S."/>
            <person name="Youssef N.H."/>
        </authorList>
    </citation>
    <scope>NUCLEOTIDE SEQUENCE</scope>
    <source>
        <strain evidence="10">Zod_Metabat.24</strain>
    </source>
</reference>
<keyword evidence="5 7" id="KW-0067">ATP-binding</keyword>
<comment type="caution">
    <text evidence="10">The sequence shown here is derived from an EMBL/GenBank/DDBJ whole genome shotgun (WGS) entry which is preliminary data.</text>
</comment>
<dbReference type="SUPFAM" id="SSF52440">
    <property type="entry name" value="PreATP-grasp domain"/>
    <property type="match status" value="1"/>
</dbReference>
<keyword evidence="3" id="KW-0436">Ligase</keyword>
<dbReference type="InterPro" id="IPR005481">
    <property type="entry name" value="BC-like_N"/>
</dbReference>
<gene>
    <name evidence="10" type="ORF">JW984_12155</name>
</gene>
<dbReference type="PROSITE" id="PS50975">
    <property type="entry name" value="ATP_GRASP"/>
    <property type="match status" value="1"/>
</dbReference>
<dbReference type="PANTHER" id="PTHR48095:SF2">
    <property type="entry name" value="BIOTIN CARBOXYLASE, CHLOROPLASTIC"/>
    <property type="match status" value="1"/>
</dbReference>
<dbReference type="Pfam" id="PF00289">
    <property type="entry name" value="Biotin_carb_N"/>
    <property type="match status" value="1"/>
</dbReference>
<dbReference type="InterPro" id="IPR011764">
    <property type="entry name" value="Biotin_carboxylation_dom"/>
</dbReference>
<dbReference type="InterPro" id="IPR005482">
    <property type="entry name" value="Biotin_COase_C"/>
</dbReference>
<dbReference type="SUPFAM" id="SSF56059">
    <property type="entry name" value="Glutathione synthetase ATP-binding domain-like"/>
    <property type="match status" value="1"/>
</dbReference>
<evidence type="ECO:0000256" key="7">
    <source>
        <dbReference type="PROSITE-ProRule" id="PRU00409"/>
    </source>
</evidence>
<name>A0A9D8KHN0_9DELT</name>
<dbReference type="Gene3D" id="3.30.470.20">
    <property type="entry name" value="ATP-grasp fold, B domain"/>
    <property type="match status" value="1"/>
</dbReference>
<proteinExistence type="predicted"/>
<evidence type="ECO:0000313" key="11">
    <source>
        <dbReference type="Proteomes" id="UP000809273"/>
    </source>
</evidence>